<reference evidence="2" key="1">
    <citation type="journal article" date="2021" name="PeerJ">
        <title>Extensive microbial diversity within the chicken gut microbiome revealed by metagenomics and culture.</title>
        <authorList>
            <person name="Gilroy R."/>
            <person name="Ravi A."/>
            <person name="Getino M."/>
            <person name="Pursley I."/>
            <person name="Horton D.L."/>
            <person name="Alikhan N.F."/>
            <person name="Baker D."/>
            <person name="Gharbi K."/>
            <person name="Hall N."/>
            <person name="Watson M."/>
            <person name="Adriaenssens E.M."/>
            <person name="Foster-Nyarko E."/>
            <person name="Jarju S."/>
            <person name="Secka A."/>
            <person name="Antonio M."/>
            <person name="Oren A."/>
            <person name="Chaudhuri R.R."/>
            <person name="La Ragione R."/>
            <person name="Hildebrand F."/>
            <person name="Pallen M.J."/>
        </authorList>
    </citation>
    <scope>NUCLEOTIDE SEQUENCE</scope>
    <source>
        <strain evidence="2">1282</strain>
    </source>
</reference>
<dbReference type="Pfam" id="PF03551">
    <property type="entry name" value="PadR"/>
    <property type="match status" value="1"/>
</dbReference>
<sequence>MENKTVRQFKKGSLEMVLLCLIAQRETYGYELLTTLNDKAGSVLGWAREGTVYPILYRLQEQGLLKTRMAPSPANGGMKKYYSLTPQGEEALGQLTSFWEDFSRCVDGFVQEYKEASR</sequence>
<dbReference type="AlphaFoldDB" id="A0A9D2C183"/>
<evidence type="ECO:0000259" key="1">
    <source>
        <dbReference type="Pfam" id="PF03551"/>
    </source>
</evidence>
<dbReference type="InterPro" id="IPR052509">
    <property type="entry name" value="Metal_resp_DNA-bind_regulator"/>
</dbReference>
<proteinExistence type="predicted"/>
<dbReference type="PANTHER" id="PTHR33169:SF14">
    <property type="entry name" value="TRANSCRIPTIONAL REGULATOR RV3488"/>
    <property type="match status" value="1"/>
</dbReference>
<accession>A0A9D2C183</accession>
<dbReference type="SUPFAM" id="SSF46785">
    <property type="entry name" value="Winged helix' DNA-binding domain"/>
    <property type="match status" value="1"/>
</dbReference>
<reference evidence="2" key="2">
    <citation type="submission" date="2021-04" db="EMBL/GenBank/DDBJ databases">
        <authorList>
            <person name="Gilroy R."/>
        </authorList>
    </citation>
    <scope>NUCLEOTIDE SEQUENCE</scope>
    <source>
        <strain evidence="2">1282</strain>
    </source>
</reference>
<evidence type="ECO:0000313" key="2">
    <source>
        <dbReference type="EMBL" id="HIY26786.1"/>
    </source>
</evidence>
<dbReference type="InterPro" id="IPR005149">
    <property type="entry name" value="Tscrpt_reg_PadR_N"/>
</dbReference>
<dbReference type="Proteomes" id="UP000823915">
    <property type="component" value="Unassembled WGS sequence"/>
</dbReference>
<protein>
    <submittedName>
        <fullName evidence="2">PadR family transcriptional regulator</fullName>
    </submittedName>
</protein>
<name>A0A9D2C183_9FIRM</name>
<comment type="caution">
    <text evidence="2">The sequence shown here is derived from an EMBL/GenBank/DDBJ whole genome shotgun (WGS) entry which is preliminary data.</text>
</comment>
<dbReference type="InterPro" id="IPR036388">
    <property type="entry name" value="WH-like_DNA-bd_sf"/>
</dbReference>
<evidence type="ECO:0000313" key="3">
    <source>
        <dbReference type="Proteomes" id="UP000823915"/>
    </source>
</evidence>
<feature type="domain" description="Transcription regulator PadR N-terminal" evidence="1">
    <location>
        <begin position="18"/>
        <end position="93"/>
    </location>
</feature>
<organism evidence="2 3">
    <name type="scientific">Candidatus Acutalibacter pullistercoris</name>
    <dbReference type="NCBI Taxonomy" id="2838418"/>
    <lineage>
        <taxon>Bacteria</taxon>
        <taxon>Bacillati</taxon>
        <taxon>Bacillota</taxon>
        <taxon>Clostridia</taxon>
        <taxon>Eubacteriales</taxon>
        <taxon>Acutalibacteraceae</taxon>
        <taxon>Acutalibacter</taxon>
    </lineage>
</organism>
<dbReference type="EMBL" id="DXDU01000106">
    <property type="protein sequence ID" value="HIY26786.1"/>
    <property type="molecule type" value="Genomic_DNA"/>
</dbReference>
<dbReference type="PANTHER" id="PTHR33169">
    <property type="entry name" value="PADR-FAMILY TRANSCRIPTIONAL REGULATOR"/>
    <property type="match status" value="1"/>
</dbReference>
<dbReference type="Gene3D" id="1.10.10.10">
    <property type="entry name" value="Winged helix-like DNA-binding domain superfamily/Winged helix DNA-binding domain"/>
    <property type="match status" value="1"/>
</dbReference>
<gene>
    <name evidence="2" type="ORF">H9838_06385</name>
</gene>
<dbReference type="InterPro" id="IPR036390">
    <property type="entry name" value="WH_DNA-bd_sf"/>
</dbReference>